<evidence type="ECO:0000313" key="3">
    <source>
        <dbReference type="Proteomes" id="UP000051330"/>
    </source>
</evidence>
<evidence type="ECO:0000259" key="1">
    <source>
        <dbReference type="Pfam" id="PF00005"/>
    </source>
</evidence>
<dbReference type="AlphaFoldDB" id="A0A0R1MKY0"/>
<accession>A0A0R1MKY0</accession>
<dbReference type="Pfam" id="PF00005">
    <property type="entry name" value="ABC_tran"/>
    <property type="match status" value="1"/>
</dbReference>
<dbReference type="GO" id="GO:0015421">
    <property type="term" value="F:ABC-type oligopeptide transporter activity"/>
    <property type="evidence" value="ECO:0007669"/>
    <property type="project" value="TreeGrafter"/>
</dbReference>
<evidence type="ECO:0000313" key="2">
    <source>
        <dbReference type="EMBL" id="KRL08637.1"/>
    </source>
</evidence>
<reference evidence="2 3" key="1">
    <citation type="journal article" date="2015" name="Genome Announc.">
        <title>Expanding the biotechnology potential of lactobacilli through comparative genomics of 213 strains and associated genera.</title>
        <authorList>
            <person name="Sun Z."/>
            <person name="Harris H.M."/>
            <person name="McCann A."/>
            <person name="Guo C."/>
            <person name="Argimon S."/>
            <person name="Zhang W."/>
            <person name="Yang X."/>
            <person name="Jeffery I.B."/>
            <person name="Cooney J.C."/>
            <person name="Kagawa T.F."/>
            <person name="Liu W."/>
            <person name="Song Y."/>
            <person name="Salvetti E."/>
            <person name="Wrobel A."/>
            <person name="Rasinkangas P."/>
            <person name="Parkhill J."/>
            <person name="Rea M.C."/>
            <person name="O'Sullivan O."/>
            <person name="Ritari J."/>
            <person name="Douillard F.P."/>
            <person name="Paul Ross R."/>
            <person name="Yang R."/>
            <person name="Briner A.E."/>
            <person name="Felis G.E."/>
            <person name="de Vos W.M."/>
            <person name="Barrangou R."/>
            <person name="Klaenhammer T.R."/>
            <person name="Caufield P.W."/>
            <person name="Cui Y."/>
            <person name="Zhang H."/>
            <person name="O'Toole P.W."/>
        </authorList>
    </citation>
    <scope>NUCLEOTIDE SEQUENCE [LARGE SCALE GENOMIC DNA]</scope>
    <source>
        <strain evidence="2 3">DSM 12744</strain>
    </source>
</reference>
<dbReference type="PANTHER" id="PTHR43394:SF1">
    <property type="entry name" value="ATP-BINDING CASSETTE SUB-FAMILY B MEMBER 10, MITOCHONDRIAL"/>
    <property type="match status" value="1"/>
</dbReference>
<dbReference type="InterPro" id="IPR027417">
    <property type="entry name" value="P-loop_NTPase"/>
</dbReference>
<name>A0A0R1MKY0_9LACO</name>
<dbReference type="PATRIC" id="fig|1423792.3.peg.1566"/>
<keyword evidence="3" id="KW-1185">Reference proteome</keyword>
<dbReference type="GO" id="GO:0005524">
    <property type="term" value="F:ATP binding"/>
    <property type="evidence" value="ECO:0007669"/>
    <property type="project" value="InterPro"/>
</dbReference>
<dbReference type="Proteomes" id="UP000051330">
    <property type="component" value="Unassembled WGS sequence"/>
</dbReference>
<protein>
    <recommendedName>
        <fullName evidence="1">ABC transporter domain-containing protein</fullName>
    </recommendedName>
</protein>
<dbReference type="STRING" id="1423792.FD09_GL001549"/>
<organism evidence="2 3">
    <name type="scientific">Schleiferilactobacillus perolens DSM 12744</name>
    <dbReference type="NCBI Taxonomy" id="1423792"/>
    <lineage>
        <taxon>Bacteria</taxon>
        <taxon>Bacillati</taxon>
        <taxon>Bacillota</taxon>
        <taxon>Bacilli</taxon>
        <taxon>Lactobacillales</taxon>
        <taxon>Lactobacillaceae</taxon>
        <taxon>Schleiferilactobacillus</taxon>
    </lineage>
</organism>
<dbReference type="InterPro" id="IPR039421">
    <property type="entry name" value="Type_1_exporter"/>
</dbReference>
<sequence length="118" mass="13235">MRNNITLGNHYHEEQLHQVIHDSQLDDLVNHLPEGIDTMLDHNGRNLSGGQRQRIALARGLISGRNIIMMDEGTSALDKKSADAIESVLVANPNITLIMVTHHLRPEIRDQLNAVYTI</sequence>
<feature type="domain" description="ABC transporter" evidence="1">
    <location>
        <begin position="15"/>
        <end position="74"/>
    </location>
</feature>
<dbReference type="GO" id="GO:0016887">
    <property type="term" value="F:ATP hydrolysis activity"/>
    <property type="evidence" value="ECO:0007669"/>
    <property type="project" value="InterPro"/>
</dbReference>
<comment type="caution">
    <text evidence="2">The sequence shown here is derived from an EMBL/GenBank/DDBJ whole genome shotgun (WGS) entry which is preliminary data.</text>
</comment>
<dbReference type="SUPFAM" id="SSF52540">
    <property type="entry name" value="P-loop containing nucleoside triphosphate hydrolases"/>
    <property type="match status" value="1"/>
</dbReference>
<dbReference type="PANTHER" id="PTHR43394">
    <property type="entry name" value="ATP-DEPENDENT PERMEASE MDL1, MITOCHONDRIAL"/>
    <property type="match status" value="1"/>
</dbReference>
<dbReference type="InterPro" id="IPR003439">
    <property type="entry name" value="ABC_transporter-like_ATP-bd"/>
</dbReference>
<gene>
    <name evidence="2" type="ORF">FD09_GL001549</name>
</gene>
<dbReference type="EMBL" id="AZEC01000021">
    <property type="protein sequence ID" value="KRL08637.1"/>
    <property type="molecule type" value="Genomic_DNA"/>
</dbReference>
<proteinExistence type="predicted"/>
<dbReference type="Gene3D" id="3.40.50.300">
    <property type="entry name" value="P-loop containing nucleotide triphosphate hydrolases"/>
    <property type="match status" value="1"/>
</dbReference>